<dbReference type="Pfam" id="PF04964">
    <property type="entry name" value="Flp_Fap"/>
    <property type="match status" value="1"/>
</dbReference>
<dbReference type="EMBL" id="CP001034">
    <property type="protein sequence ID" value="ACB85887.1"/>
    <property type="molecule type" value="Genomic_DNA"/>
</dbReference>
<sequence length="62" mass="6767">MPKVVENKMVKLYRSEDGQGMVEYSLVIVLVAIVVIGGLITLGEELTALYQELSARLSDIGN</sequence>
<keyword evidence="1" id="KW-1133">Transmembrane helix</keyword>
<evidence type="ECO:0000256" key="1">
    <source>
        <dbReference type="SAM" id="Phobius"/>
    </source>
</evidence>
<dbReference type="InParanoid" id="B2A8K3"/>
<dbReference type="STRING" id="457570.Nther_2322"/>
<protein>
    <submittedName>
        <fullName evidence="2">Flp/Fap pilin component</fullName>
    </submittedName>
</protein>
<dbReference type="AlphaFoldDB" id="B2A8K3"/>
<keyword evidence="1" id="KW-0472">Membrane</keyword>
<dbReference type="RefSeq" id="WP_012448737.1">
    <property type="nucleotide sequence ID" value="NC_010718.1"/>
</dbReference>
<dbReference type="KEGG" id="nth:Nther_2322"/>
<gene>
    <name evidence="2" type="ordered locus">Nther_2322</name>
</gene>
<evidence type="ECO:0000313" key="3">
    <source>
        <dbReference type="Proteomes" id="UP000001683"/>
    </source>
</evidence>
<reference evidence="2 3" key="1">
    <citation type="submission" date="2008-04" db="EMBL/GenBank/DDBJ databases">
        <title>Complete sequence of chromosome of Natranaerobius thermophilus JW/NM-WN-LF.</title>
        <authorList>
            <consortium name="US DOE Joint Genome Institute"/>
            <person name="Copeland A."/>
            <person name="Lucas S."/>
            <person name="Lapidus A."/>
            <person name="Glavina del Rio T."/>
            <person name="Dalin E."/>
            <person name="Tice H."/>
            <person name="Bruce D."/>
            <person name="Goodwin L."/>
            <person name="Pitluck S."/>
            <person name="Chertkov O."/>
            <person name="Brettin T."/>
            <person name="Detter J.C."/>
            <person name="Han C."/>
            <person name="Kuske C.R."/>
            <person name="Schmutz J."/>
            <person name="Larimer F."/>
            <person name="Land M."/>
            <person name="Hauser L."/>
            <person name="Kyrpides N."/>
            <person name="Lykidis A."/>
            <person name="Mesbah N.M."/>
            <person name="Wiegel J."/>
        </authorList>
    </citation>
    <scope>NUCLEOTIDE SEQUENCE [LARGE SCALE GENOMIC DNA]</scope>
    <source>
        <strain evidence="3">ATCC BAA-1301 / DSM 18059 / JW/NM-WN-LF</strain>
    </source>
</reference>
<dbReference type="Proteomes" id="UP000001683">
    <property type="component" value="Chromosome"/>
</dbReference>
<evidence type="ECO:0000313" key="2">
    <source>
        <dbReference type="EMBL" id="ACB85887.1"/>
    </source>
</evidence>
<feature type="transmembrane region" description="Helical" evidence="1">
    <location>
        <begin position="21"/>
        <end position="42"/>
    </location>
</feature>
<reference evidence="2 3" key="2">
    <citation type="journal article" date="2011" name="J. Bacteriol.">
        <title>Complete genome sequence of the anaerobic, halophilic alkalithermophile Natranaerobius thermophilus JW/NM-WN-LF.</title>
        <authorList>
            <person name="Zhao B."/>
            <person name="Mesbah N.M."/>
            <person name="Dalin E."/>
            <person name="Goodwin L."/>
            <person name="Nolan M."/>
            <person name="Pitluck S."/>
            <person name="Chertkov O."/>
            <person name="Brettin T.S."/>
            <person name="Han J."/>
            <person name="Larimer F.W."/>
            <person name="Land M.L."/>
            <person name="Hauser L."/>
            <person name="Kyrpides N."/>
            <person name="Wiegel J."/>
        </authorList>
    </citation>
    <scope>NUCLEOTIDE SEQUENCE [LARGE SCALE GENOMIC DNA]</scope>
    <source>
        <strain evidence="3">ATCC BAA-1301 / DSM 18059 / JW/NM-WN-LF</strain>
    </source>
</reference>
<accession>B2A8K3</accession>
<organism evidence="2 3">
    <name type="scientific">Natranaerobius thermophilus (strain ATCC BAA-1301 / DSM 18059 / JW/NM-WN-LF)</name>
    <dbReference type="NCBI Taxonomy" id="457570"/>
    <lineage>
        <taxon>Bacteria</taxon>
        <taxon>Bacillati</taxon>
        <taxon>Bacillota</taxon>
        <taxon>Clostridia</taxon>
        <taxon>Natranaerobiales</taxon>
        <taxon>Natranaerobiaceae</taxon>
        <taxon>Natranaerobius</taxon>
    </lineage>
</organism>
<name>B2A8K3_NATTJ</name>
<dbReference type="HOGENOM" id="CLU_171854_8_1_9"/>
<keyword evidence="3" id="KW-1185">Reference proteome</keyword>
<proteinExistence type="predicted"/>
<keyword evidence="1" id="KW-0812">Transmembrane</keyword>
<dbReference type="InterPro" id="IPR007047">
    <property type="entry name" value="Flp_Fap"/>
</dbReference>